<accession>A0A2H0QYQ7</accession>
<comment type="caution">
    <text evidence="10">The sequence shown here is derived from an EMBL/GenBank/DDBJ whole genome shotgun (WGS) entry which is preliminary data.</text>
</comment>
<dbReference type="PROSITE" id="PS50929">
    <property type="entry name" value="ABC_TM1F"/>
    <property type="match status" value="1"/>
</dbReference>
<dbReference type="GO" id="GO:0015421">
    <property type="term" value="F:ABC-type oligopeptide transporter activity"/>
    <property type="evidence" value="ECO:0007669"/>
    <property type="project" value="TreeGrafter"/>
</dbReference>
<dbReference type="Pfam" id="PF00005">
    <property type="entry name" value="ABC_tran"/>
    <property type="match status" value="1"/>
</dbReference>
<keyword evidence="4" id="KW-0067">ATP-binding</keyword>
<evidence type="ECO:0000256" key="4">
    <source>
        <dbReference type="ARBA" id="ARBA00022840"/>
    </source>
</evidence>
<evidence type="ECO:0000259" key="9">
    <source>
        <dbReference type="PROSITE" id="PS50929"/>
    </source>
</evidence>
<dbReference type="PANTHER" id="PTHR43394">
    <property type="entry name" value="ATP-DEPENDENT PERMEASE MDL1, MITOCHONDRIAL"/>
    <property type="match status" value="1"/>
</dbReference>
<dbReference type="SMART" id="SM00382">
    <property type="entry name" value="AAA"/>
    <property type="match status" value="1"/>
</dbReference>
<dbReference type="InterPro" id="IPR036640">
    <property type="entry name" value="ABC1_TM_sf"/>
</dbReference>
<feature type="transmembrane region" description="Helical" evidence="7">
    <location>
        <begin position="262"/>
        <end position="284"/>
    </location>
</feature>
<dbReference type="GO" id="GO:0005524">
    <property type="term" value="F:ATP binding"/>
    <property type="evidence" value="ECO:0007669"/>
    <property type="project" value="UniProtKB-KW"/>
</dbReference>
<organism evidence="10 11">
    <name type="scientific">Candidatus Zambryskibacteria bacterium CG10_big_fil_rev_8_21_14_0_10_42_12</name>
    <dbReference type="NCBI Taxonomy" id="1975115"/>
    <lineage>
        <taxon>Bacteria</taxon>
        <taxon>Candidatus Zambryskiibacteriota</taxon>
    </lineage>
</organism>
<comment type="subcellular location">
    <subcellularLocation>
        <location evidence="1">Cell membrane</location>
        <topology evidence="1">Multi-pass membrane protein</topology>
    </subcellularLocation>
</comment>
<evidence type="ECO:0000256" key="1">
    <source>
        <dbReference type="ARBA" id="ARBA00004651"/>
    </source>
</evidence>
<name>A0A2H0QYQ7_9BACT</name>
<sequence length="603" mass="68854">MPKNKKDSKIKERWGGISHLIPNNKRIIGIALKEHPVLMILMAIVTVASSIIPFLQSGIVAVIINKLVGDIAGANLFFPILILIGISVLPQLLGYIYSYFDKRTYLLMMNVFELMFAKKQSELEIKDLEDPSFQDTIERARENFYVMNNLLDGQFNFLRNIVGLVVASVVLITFSPMIFLVVFIGTIPSFWVETRYGTGEWSIWAAKSEERRRFSDLRRRFMFLSEIIELKIFQNANNFVNRMRRLLGDFEKEQTKNENTRLIGNLISFTISLISIGFAIFWAIKQVTIGSIEVGTMTFLLYAITNFNGSFSAFLLTIASQLKHSRYVTDILTVIDKVPQNTRTEYKKIDPDKTPMIVFENIWFKYPGTEEYVLKDFSLTIEPNERIAIVGVNGSGKTTLVKLLARFYQPTKGRILIDGIDLQDVAIDDWYEKLSILFQDYAVYNFPVKEGIALGNSKKGLNEDKVKNAAILSDSNIFIEKWKKQYEQMIGKEFTDGVEPSKGQAQKLALARSFYRNPKILILDEPTASVDAEAEAKIFEGLEALHREQTMILISHRFGTVRNADKICVIKDGIISELGTHEELLEERGTYARLFHKQAKGYK</sequence>
<feature type="transmembrane region" description="Helical" evidence="7">
    <location>
        <begin position="161"/>
        <end position="187"/>
    </location>
</feature>
<proteinExistence type="predicted"/>
<keyword evidence="5 7" id="KW-1133">Transmembrane helix</keyword>
<feature type="domain" description="ABC transporter" evidence="8">
    <location>
        <begin position="357"/>
        <end position="597"/>
    </location>
</feature>
<feature type="transmembrane region" description="Helical" evidence="7">
    <location>
        <begin position="37"/>
        <end position="64"/>
    </location>
</feature>
<dbReference type="PROSITE" id="PS50893">
    <property type="entry name" value="ABC_TRANSPORTER_2"/>
    <property type="match status" value="1"/>
</dbReference>
<evidence type="ECO:0000313" key="10">
    <source>
        <dbReference type="EMBL" id="PIR38934.1"/>
    </source>
</evidence>
<feature type="transmembrane region" description="Helical" evidence="7">
    <location>
        <begin position="76"/>
        <end position="100"/>
    </location>
</feature>
<dbReference type="EMBL" id="PCXL01000003">
    <property type="protein sequence ID" value="PIR38934.1"/>
    <property type="molecule type" value="Genomic_DNA"/>
</dbReference>
<dbReference type="PANTHER" id="PTHR43394:SF1">
    <property type="entry name" value="ATP-BINDING CASSETTE SUB-FAMILY B MEMBER 10, MITOCHONDRIAL"/>
    <property type="match status" value="1"/>
</dbReference>
<evidence type="ECO:0000256" key="2">
    <source>
        <dbReference type="ARBA" id="ARBA00022692"/>
    </source>
</evidence>
<evidence type="ECO:0008006" key="12">
    <source>
        <dbReference type="Google" id="ProtNLM"/>
    </source>
</evidence>
<feature type="transmembrane region" description="Helical" evidence="7">
    <location>
        <begin position="299"/>
        <end position="319"/>
    </location>
</feature>
<dbReference type="GO" id="GO:0005886">
    <property type="term" value="C:plasma membrane"/>
    <property type="evidence" value="ECO:0007669"/>
    <property type="project" value="UniProtKB-SubCell"/>
</dbReference>
<reference evidence="10 11" key="1">
    <citation type="submission" date="2017-09" db="EMBL/GenBank/DDBJ databases">
        <title>Depth-based differentiation of microbial function through sediment-hosted aquifers and enrichment of novel symbionts in the deep terrestrial subsurface.</title>
        <authorList>
            <person name="Probst A.J."/>
            <person name="Ladd B."/>
            <person name="Jarett J.K."/>
            <person name="Geller-Mcgrath D.E."/>
            <person name="Sieber C.M."/>
            <person name="Emerson J.B."/>
            <person name="Anantharaman K."/>
            <person name="Thomas B.C."/>
            <person name="Malmstrom R."/>
            <person name="Stieglmeier M."/>
            <person name="Klingl A."/>
            <person name="Woyke T."/>
            <person name="Ryan C.M."/>
            <person name="Banfield J.F."/>
        </authorList>
    </citation>
    <scope>NUCLEOTIDE SEQUENCE [LARGE SCALE GENOMIC DNA]</scope>
    <source>
        <strain evidence="10">CG10_big_fil_rev_8_21_14_0_10_42_12</strain>
    </source>
</reference>
<evidence type="ECO:0000256" key="5">
    <source>
        <dbReference type="ARBA" id="ARBA00022989"/>
    </source>
</evidence>
<dbReference type="GO" id="GO:0016887">
    <property type="term" value="F:ATP hydrolysis activity"/>
    <property type="evidence" value="ECO:0007669"/>
    <property type="project" value="InterPro"/>
</dbReference>
<evidence type="ECO:0000256" key="6">
    <source>
        <dbReference type="ARBA" id="ARBA00023136"/>
    </source>
</evidence>
<protein>
    <recommendedName>
        <fullName evidence="12">ABC transporter ATP-binding protein</fullName>
    </recommendedName>
</protein>
<evidence type="ECO:0000256" key="3">
    <source>
        <dbReference type="ARBA" id="ARBA00022741"/>
    </source>
</evidence>
<dbReference type="Gene3D" id="3.40.50.300">
    <property type="entry name" value="P-loop containing nucleotide triphosphate hydrolases"/>
    <property type="match status" value="1"/>
</dbReference>
<gene>
    <name evidence="10" type="ORF">COV34_00065</name>
</gene>
<dbReference type="InterPro" id="IPR039421">
    <property type="entry name" value="Type_1_exporter"/>
</dbReference>
<dbReference type="Gene3D" id="1.20.1560.10">
    <property type="entry name" value="ABC transporter type 1, transmembrane domain"/>
    <property type="match status" value="1"/>
</dbReference>
<dbReference type="InterPro" id="IPR011527">
    <property type="entry name" value="ABC1_TM_dom"/>
</dbReference>
<dbReference type="InterPro" id="IPR027417">
    <property type="entry name" value="P-loop_NTPase"/>
</dbReference>
<evidence type="ECO:0000259" key="8">
    <source>
        <dbReference type="PROSITE" id="PS50893"/>
    </source>
</evidence>
<evidence type="ECO:0000256" key="7">
    <source>
        <dbReference type="SAM" id="Phobius"/>
    </source>
</evidence>
<dbReference type="SUPFAM" id="SSF90123">
    <property type="entry name" value="ABC transporter transmembrane region"/>
    <property type="match status" value="1"/>
</dbReference>
<dbReference type="InterPro" id="IPR003593">
    <property type="entry name" value="AAA+_ATPase"/>
</dbReference>
<keyword evidence="2 7" id="KW-0812">Transmembrane</keyword>
<keyword evidence="6 7" id="KW-0472">Membrane</keyword>
<feature type="domain" description="ABC transmembrane type-1" evidence="9">
    <location>
        <begin position="40"/>
        <end position="323"/>
    </location>
</feature>
<keyword evidence="3" id="KW-0547">Nucleotide-binding</keyword>
<evidence type="ECO:0000313" key="11">
    <source>
        <dbReference type="Proteomes" id="UP000231333"/>
    </source>
</evidence>
<dbReference type="Proteomes" id="UP000231333">
    <property type="component" value="Unassembled WGS sequence"/>
</dbReference>
<dbReference type="InterPro" id="IPR003439">
    <property type="entry name" value="ABC_transporter-like_ATP-bd"/>
</dbReference>
<dbReference type="SUPFAM" id="SSF52540">
    <property type="entry name" value="P-loop containing nucleoside triphosphate hydrolases"/>
    <property type="match status" value="1"/>
</dbReference>
<dbReference type="AlphaFoldDB" id="A0A2H0QYQ7"/>